<feature type="transmembrane region" description="Helical" evidence="2">
    <location>
        <begin position="16"/>
        <end position="35"/>
    </location>
</feature>
<proteinExistence type="predicted"/>
<dbReference type="PROSITE" id="PS50943">
    <property type="entry name" value="HTH_CROC1"/>
    <property type="match status" value="1"/>
</dbReference>
<feature type="domain" description="HTH cro/C1-type" evidence="3">
    <location>
        <begin position="13"/>
        <end position="62"/>
    </location>
</feature>
<keyword evidence="2" id="KW-1133">Transmembrane helix</keyword>
<dbReference type="GO" id="GO:0003677">
    <property type="term" value="F:DNA binding"/>
    <property type="evidence" value="ECO:0007669"/>
    <property type="project" value="InterPro"/>
</dbReference>
<accession>A0A4Y3R902</accession>
<dbReference type="OrthoDB" id="9805309at2"/>
<comment type="caution">
    <text evidence="4">The sequence shown here is derived from an EMBL/GenBank/DDBJ whole genome shotgun (WGS) entry which is preliminary data.</text>
</comment>
<dbReference type="Gene3D" id="1.10.260.40">
    <property type="entry name" value="lambda repressor-like DNA-binding domains"/>
    <property type="match status" value="1"/>
</dbReference>
<feature type="region of interest" description="Disordered" evidence="1">
    <location>
        <begin position="65"/>
        <end position="102"/>
    </location>
</feature>
<gene>
    <name evidence="4" type="ORF">SCA03_67020</name>
</gene>
<dbReference type="SMART" id="SM00530">
    <property type="entry name" value="HTH_XRE"/>
    <property type="match status" value="1"/>
</dbReference>
<evidence type="ECO:0000313" key="5">
    <source>
        <dbReference type="Proteomes" id="UP000319210"/>
    </source>
</evidence>
<dbReference type="Proteomes" id="UP000319210">
    <property type="component" value="Unassembled WGS sequence"/>
</dbReference>
<evidence type="ECO:0000313" key="4">
    <source>
        <dbReference type="EMBL" id="GEB54151.1"/>
    </source>
</evidence>
<keyword evidence="2" id="KW-0472">Membrane</keyword>
<keyword evidence="2" id="KW-0812">Transmembrane</keyword>
<evidence type="ECO:0000259" key="3">
    <source>
        <dbReference type="PROSITE" id="PS50943"/>
    </source>
</evidence>
<dbReference type="EMBL" id="BJMM01000085">
    <property type="protein sequence ID" value="GEB54151.1"/>
    <property type="molecule type" value="Genomic_DNA"/>
</dbReference>
<dbReference type="AlphaFoldDB" id="A0A4Y3R902"/>
<dbReference type="SUPFAM" id="SSF47413">
    <property type="entry name" value="lambda repressor-like DNA-binding domains"/>
    <property type="match status" value="1"/>
</dbReference>
<dbReference type="InterPro" id="IPR010982">
    <property type="entry name" value="Lambda_DNA-bd_dom_sf"/>
</dbReference>
<evidence type="ECO:0000256" key="1">
    <source>
        <dbReference type="SAM" id="MobiDB-lite"/>
    </source>
</evidence>
<dbReference type="Pfam" id="PF13443">
    <property type="entry name" value="HTH_26"/>
    <property type="match status" value="1"/>
</dbReference>
<keyword evidence="5" id="KW-1185">Reference proteome</keyword>
<dbReference type="CDD" id="cd00093">
    <property type="entry name" value="HTH_XRE"/>
    <property type="match status" value="1"/>
</dbReference>
<protein>
    <recommendedName>
        <fullName evidence="3">HTH cro/C1-type domain-containing protein</fullName>
    </recommendedName>
</protein>
<evidence type="ECO:0000256" key="2">
    <source>
        <dbReference type="SAM" id="Phobius"/>
    </source>
</evidence>
<organism evidence="4 5">
    <name type="scientific">Streptomyces cacaoi</name>
    <dbReference type="NCBI Taxonomy" id="1898"/>
    <lineage>
        <taxon>Bacteria</taxon>
        <taxon>Bacillati</taxon>
        <taxon>Actinomycetota</taxon>
        <taxon>Actinomycetes</taxon>
        <taxon>Kitasatosporales</taxon>
        <taxon>Streptomycetaceae</taxon>
        <taxon>Streptomyces</taxon>
    </lineage>
</organism>
<feature type="compositionally biased region" description="Gly residues" evidence="1">
    <location>
        <begin position="77"/>
        <end position="102"/>
    </location>
</feature>
<dbReference type="InterPro" id="IPR001387">
    <property type="entry name" value="Cro/C1-type_HTH"/>
</dbReference>
<name>A0A4Y3R902_STRCI</name>
<reference evidence="4 5" key="1">
    <citation type="submission" date="2019-06" db="EMBL/GenBank/DDBJ databases">
        <title>Whole genome shotgun sequence of Streptomyces cacaoi subsp. cacaoi NBRC 12748.</title>
        <authorList>
            <person name="Hosoyama A."/>
            <person name="Uohara A."/>
            <person name="Ohji S."/>
            <person name="Ichikawa N."/>
        </authorList>
    </citation>
    <scope>NUCLEOTIDE SEQUENCE [LARGE SCALE GENOMIC DNA]</scope>
    <source>
        <strain evidence="4 5">NBRC 12748</strain>
    </source>
</reference>
<dbReference type="PANTHER" id="PTHR37301:SF1">
    <property type="entry name" value="DNA-BINDING PROTEIN"/>
    <property type="match status" value="1"/>
</dbReference>
<dbReference type="PANTHER" id="PTHR37301">
    <property type="entry name" value="DNA-BINDING PROTEIN-RELATED"/>
    <property type="match status" value="1"/>
</dbReference>
<sequence length="102" mass="10074">MAIVVDLDVQLARHGLSVGAFAAAVGITPANIAVLKNGRAKAIRFTTLDAICRILDCQPGDILRWVPDDPRAPDGSAGPGHPGGPGSPGGPGGTNGGRGGTA</sequence>